<sequence length="298" mass="35136">MKSVIELPDENEMKMTLRKSSNKLAKDVTSFEANRFKSLHLRRMAPQYEVKELYNINPTLFVALGFFPPFLGAVSAIAMALIFHYDQISNYNWQCGRARFPSISRITNLPLERIPWQLFILFHVPLRVVELCVGHVRYNRLMSIHCTWPRFYNFSRWCYTIFGFAEAIFLVIVSVIGEREDISAHVIFFYGMGLCGFIFYIANIICHSQSLWYLNPYGRISYWVKIVSTAMYFLSMPILFTAFFLYWKKCITVMYDVFALTEYCDFLLNITYHCCAFFDIRHKVVFSVKNVKPISKHM</sequence>
<dbReference type="Proteomes" id="UP000095286">
    <property type="component" value="Unplaced"/>
</dbReference>
<dbReference type="WBParaSite" id="RSKR_0000436000.1">
    <property type="protein sequence ID" value="RSKR_0000436000.1"/>
    <property type="gene ID" value="RSKR_0000436000"/>
</dbReference>
<reference evidence="2" key="1">
    <citation type="submission" date="2016-11" db="UniProtKB">
        <authorList>
            <consortium name="WormBaseParasite"/>
        </authorList>
    </citation>
    <scope>IDENTIFICATION</scope>
    <source>
        <strain evidence="2">KR3021</strain>
    </source>
</reference>
<accession>A0AC35TUL0</accession>
<proteinExistence type="predicted"/>
<name>A0AC35TUL0_9BILA</name>
<evidence type="ECO:0000313" key="2">
    <source>
        <dbReference type="WBParaSite" id="RSKR_0000436000.1"/>
    </source>
</evidence>
<protein>
    <submittedName>
        <fullName evidence="2">Post-GPI attachment to proteins factor 3</fullName>
    </submittedName>
</protein>
<evidence type="ECO:0000313" key="1">
    <source>
        <dbReference type="Proteomes" id="UP000095286"/>
    </source>
</evidence>
<organism evidence="1 2">
    <name type="scientific">Rhabditophanes sp. KR3021</name>
    <dbReference type="NCBI Taxonomy" id="114890"/>
    <lineage>
        <taxon>Eukaryota</taxon>
        <taxon>Metazoa</taxon>
        <taxon>Ecdysozoa</taxon>
        <taxon>Nematoda</taxon>
        <taxon>Chromadorea</taxon>
        <taxon>Rhabditida</taxon>
        <taxon>Tylenchina</taxon>
        <taxon>Panagrolaimomorpha</taxon>
        <taxon>Strongyloidoidea</taxon>
        <taxon>Alloionematidae</taxon>
        <taxon>Rhabditophanes</taxon>
    </lineage>
</organism>